<keyword evidence="2" id="KW-0472">Membrane</keyword>
<dbReference type="EMBL" id="PGGW01000064">
    <property type="protein sequence ID" value="PJE95589.1"/>
    <property type="molecule type" value="Genomic_DNA"/>
</dbReference>
<feature type="compositionally biased region" description="Polar residues" evidence="1">
    <location>
        <begin position="46"/>
        <end position="59"/>
    </location>
</feature>
<sequence length="441" mass="45591">MMGAVSPSRRANAFAQALDEREPGDTAAADRSASTAPADPADPTVLTDSATPTDPTVPTGSPGPAETAKEPVGKERLPALAGRLASLPKPELAADVRAAQRARLVAAAESLFAEDGEGSRTAGTRTGHGGARRALPAVGPLGGRLRPRSRLGRGLAVGGLGFGVAAGAFTGAAAASTDALPGDTLYGLKLGMEDLKLDLADDDADRGKVHLNHAATRLHETRRLLERTRSGPLDEESLTDIRRVLSRMRHDASEGHRLLSRAYEREGALDPMRELSSFSRSHRDVWGQVRERLPLQLTEAGDEVSSVLDAIEDEITPLRSLLRDTPQDAESTGGGVGDSRTDDGRTTGPTPSVPGGAPGGPRETTGQPTAPSGSRETGNTGEAREGSPSGNGERPGSRHDGSGTPSASRSETAGPPKPEITLPPIVPELLPDLGNTGNGTD</sequence>
<accession>A0A2M8LUJ0</accession>
<evidence type="ECO:0000313" key="5">
    <source>
        <dbReference type="Proteomes" id="UP000230407"/>
    </source>
</evidence>
<gene>
    <name evidence="4" type="ORF">CUT44_22780</name>
</gene>
<name>A0A2M8LUJ0_9ACTN</name>
<feature type="region of interest" description="Disordered" evidence="1">
    <location>
        <begin position="318"/>
        <end position="441"/>
    </location>
</feature>
<comment type="caution">
    <text evidence="4">The sequence shown here is derived from an EMBL/GenBank/DDBJ whole genome shotgun (WGS) entry which is preliminary data.</text>
</comment>
<feature type="compositionally biased region" description="Low complexity" evidence="1">
    <location>
        <begin position="25"/>
        <end position="44"/>
    </location>
</feature>
<dbReference type="AlphaFoldDB" id="A0A2M8LUJ0"/>
<evidence type="ECO:0000256" key="1">
    <source>
        <dbReference type="SAM" id="MobiDB-lite"/>
    </source>
</evidence>
<evidence type="ECO:0000256" key="2">
    <source>
        <dbReference type="SAM" id="Phobius"/>
    </source>
</evidence>
<dbReference type="InterPro" id="IPR043725">
    <property type="entry name" value="DUF5667"/>
</dbReference>
<keyword evidence="2" id="KW-1133">Transmembrane helix</keyword>
<keyword evidence="5" id="KW-1185">Reference proteome</keyword>
<keyword evidence="2" id="KW-0812">Transmembrane</keyword>
<evidence type="ECO:0000313" key="4">
    <source>
        <dbReference type="EMBL" id="PJE95589.1"/>
    </source>
</evidence>
<proteinExistence type="predicted"/>
<feature type="transmembrane region" description="Helical" evidence="2">
    <location>
        <begin position="154"/>
        <end position="175"/>
    </location>
</feature>
<organism evidence="4 5">
    <name type="scientific">Streptomyces carminius</name>
    <dbReference type="NCBI Taxonomy" id="2665496"/>
    <lineage>
        <taxon>Bacteria</taxon>
        <taxon>Bacillati</taxon>
        <taxon>Actinomycetota</taxon>
        <taxon>Actinomycetes</taxon>
        <taxon>Kitasatosporales</taxon>
        <taxon>Streptomycetaceae</taxon>
        <taxon>Streptomyces</taxon>
    </lineage>
</organism>
<feature type="region of interest" description="Disordered" evidence="1">
    <location>
        <begin position="1"/>
        <end position="73"/>
    </location>
</feature>
<feature type="region of interest" description="Disordered" evidence="1">
    <location>
        <begin position="116"/>
        <end position="146"/>
    </location>
</feature>
<feature type="domain" description="DUF5667" evidence="3">
    <location>
        <begin position="179"/>
        <end position="294"/>
    </location>
</feature>
<feature type="compositionally biased region" description="Polar residues" evidence="1">
    <location>
        <begin position="364"/>
        <end position="380"/>
    </location>
</feature>
<dbReference type="Proteomes" id="UP000230407">
    <property type="component" value="Unassembled WGS sequence"/>
</dbReference>
<reference evidence="4 5" key="1">
    <citation type="submission" date="2017-11" db="EMBL/GenBank/DDBJ databases">
        <title>Streptomyces carmine sp. nov., a novel actinomycete isolated from Sophora alopecuroides in Xinjiang, China.</title>
        <authorList>
            <person name="Wang Y."/>
            <person name="Luo X."/>
            <person name="Wan C."/>
            <person name="Zhang L."/>
        </authorList>
    </citation>
    <scope>NUCLEOTIDE SEQUENCE [LARGE SCALE GENOMIC DNA]</scope>
    <source>
        <strain evidence="4 5">TRM SA0054</strain>
    </source>
</reference>
<evidence type="ECO:0000259" key="3">
    <source>
        <dbReference type="Pfam" id="PF18915"/>
    </source>
</evidence>
<protein>
    <recommendedName>
        <fullName evidence="3">DUF5667 domain-containing protein</fullName>
    </recommendedName>
</protein>
<dbReference type="Pfam" id="PF18915">
    <property type="entry name" value="DUF5667"/>
    <property type="match status" value="1"/>
</dbReference>